<keyword evidence="1" id="KW-0560">Oxidoreductase</keyword>
<dbReference type="InterPro" id="IPR057326">
    <property type="entry name" value="KR_dom"/>
</dbReference>
<dbReference type="InterPro" id="IPR002347">
    <property type="entry name" value="SDR_fam"/>
</dbReference>
<dbReference type="PRINTS" id="PR00081">
    <property type="entry name" value="GDHRDH"/>
</dbReference>
<dbReference type="Pfam" id="PF00106">
    <property type="entry name" value="adh_short"/>
    <property type="match status" value="1"/>
</dbReference>
<dbReference type="InterPro" id="IPR036291">
    <property type="entry name" value="NAD(P)-bd_dom_sf"/>
</dbReference>
<dbReference type="PANTHER" id="PTHR43658">
    <property type="entry name" value="SHORT-CHAIN DEHYDROGENASE/REDUCTASE"/>
    <property type="match status" value="1"/>
</dbReference>
<feature type="chain" id="PRO_5007051162" evidence="3">
    <location>
        <begin position="17"/>
        <end position="265"/>
    </location>
</feature>
<organism evidence="5">
    <name type="scientific">Schistocephalus solidus</name>
    <name type="common">Tapeworm</name>
    <dbReference type="NCBI Taxonomy" id="70667"/>
    <lineage>
        <taxon>Eukaryota</taxon>
        <taxon>Metazoa</taxon>
        <taxon>Spiralia</taxon>
        <taxon>Lophotrochozoa</taxon>
        <taxon>Platyhelminthes</taxon>
        <taxon>Cestoda</taxon>
        <taxon>Eucestoda</taxon>
        <taxon>Diphyllobothriidea</taxon>
        <taxon>Diphyllobothriidae</taxon>
        <taxon>Schistocephalus</taxon>
    </lineage>
</organism>
<dbReference type="SUPFAM" id="SSF51735">
    <property type="entry name" value="NAD(P)-binding Rossmann-fold domains"/>
    <property type="match status" value="1"/>
</dbReference>
<dbReference type="PRINTS" id="PR00080">
    <property type="entry name" value="SDRFAMILY"/>
</dbReference>
<accession>A0A0X3PKJ4</accession>
<dbReference type="Gene3D" id="3.40.50.720">
    <property type="entry name" value="NAD(P)-binding Rossmann-like Domain"/>
    <property type="match status" value="1"/>
</dbReference>
<evidence type="ECO:0000256" key="1">
    <source>
        <dbReference type="ARBA" id="ARBA00023002"/>
    </source>
</evidence>
<dbReference type="GO" id="GO:0006629">
    <property type="term" value="P:lipid metabolic process"/>
    <property type="evidence" value="ECO:0007669"/>
    <property type="project" value="UniProtKB-ARBA"/>
</dbReference>
<dbReference type="InterPro" id="IPR020904">
    <property type="entry name" value="Sc_DH/Rdtase_CS"/>
</dbReference>
<sequence>MKLSMSLFSSLKPLTALVTGGASGLGLATCKKLLGIGYRVVALDVTNSDELKDLGENFLFARCDVTSEEDITSALELTRKQFSSINALVNCAGIGITRKTINIVSKTAHDPEEFERVFRVNTFGTFNTIRLAALHMTENEPDEDGQRGVIVNTASVAAFDGQVGQVAYAASKGAIVGMTLPIARDLSRHGIRVVTIAPGLFESRLLFGERQVKKDIVDYVSDIQLAIGRLGHPEEFALAVESCLQNKMLNGVSLRLDGGGRLIHL</sequence>
<dbReference type="SMART" id="SM00822">
    <property type="entry name" value="PKS_KR"/>
    <property type="match status" value="1"/>
</dbReference>
<proteinExistence type="inferred from homology"/>
<dbReference type="EMBL" id="GEEE01011395">
    <property type="protein sequence ID" value="JAP51830.1"/>
    <property type="molecule type" value="Transcribed_RNA"/>
</dbReference>
<comment type="similarity">
    <text evidence="2">Belongs to the short-chain dehydrogenases/reductases (SDR) family.</text>
</comment>
<gene>
    <name evidence="5" type="primary">HCD2</name>
    <name evidence="5" type="ORF">TR148566</name>
</gene>
<evidence type="ECO:0000259" key="4">
    <source>
        <dbReference type="SMART" id="SM00822"/>
    </source>
</evidence>
<evidence type="ECO:0000313" key="5">
    <source>
        <dbReference type="EMBL" id="JAP51830.1"/>
    </source>
</evidence>
<dbReference type="PROSITE" id="PS00061">
    <property type="entry name" value="ADH_SHORT"/>
    <property type="match status" value="1"/>
</dbReference>
<dbReference type="PANTHER" id="PTHR43658:SF8">
    <property type="entry name" value="17-BETA-HYDROXYSTEROID DEHYDROGENASE 14-RELATED"/>
    <property type="match status" value="1"/>
</dbReference>
<dbReference type="AlphaFoldDB" id="A0A0X3PKJ4"/>
<dbReference type="GO" id="GO:0016491">
    <property type="term" value="F:oxidoreductase activity"/>
    <property type="evidence" value="ECO:0007669"/>
    <property type="project" value="UniProtKB-KW"/>
</dbReference>
<feature type="signal peptide" evidence="3">
    <location>
        <begin position="1"/>
        <end position="16"/>
    </location>
</feature>
<feature type="domain" description="Ketoreductase" evidence="4">
    <location>
        <begin position="14"/>
        <end position="204"/>
    </location>
</feature>
<protein>
    <submittedName>
        <fullName evidence="5">3-hydroxyacyl-CoA dehydrogenase type-2</fullName>
    </submittedName>
</protein>
<keyword evidence="3" id="KW-0732">Signal</keyword>
<evidence type="ECO:0000256" key="2">
    <source>
        <dbReference type="RuleBase" id="RU000363"/>
    </source>
</evidence>
<evidence type="ECO:0000256" key="3">
    <source>
        <dbReference type="SAM" id="SignalP"/>
    </source>
</evidence>
<name>A0A0X3PKJ4_SCHSO</name>
<reference evidence="5" key="1">
    <citation type="submission" date="2016-01" db="EMBL/GenBank/DDBJ databases">
        <title>Reference transcriptome for the parasite Schistocephalus solidus: insights into the molecular evolution of parasitism.</title>
        <authorList>
            <person name="Hebert F.O."/>
            <person name="Grambauer S."/>
            <person name="Barber I."/>
            <person name="Landry C.R."/>
            <person name="Aubin-Horth N."/>
        </authorList>
    </citation>
    <scope>NUCLEOTIDE SEQUENCE</scope>
</reference>